<evidence type="ECO:0000256" key="1">
    <source>
        <dbReference type="SAM" id="Phobius"/>
    </source>
</evidence>
<organism evidence="2 3">
    <name type="scientific">Glossina austeni</name>
    <name type="common">Savannah tsetse fly</name>
    <dbReference type="NCBI Taxonomy" id="7395"/>
    <lineage>
        <taxon>Eukaryota</taxon>
        <taxon>Metazoa</taxon>
        <taxon>Ecdysozoa</taxon>
        <taxon>Arthropoda</taxon>
        <taxon>Hexapoda</taxon>
        <taxon>Insecta</taxon>
        <taxon>Pterygota</taxon>
        <taxon>Neoptera</taxon>
        <taxon>Endopterygota</taxon>
        <taxon>Diptera</taxon>
        <taxon>Brachycera</taxon>
        <taxon>Muscomorpha</taxon>
        <taxon>Hippoboscoidea</taxon>
        <taxon>Glossinidae</taxon>
        <taxon>Glossina</taxon>
    </lineage>
</organism>
<keyword evidence="1" id="KW-0812">Transmembrane</keyword>
<name>A0A1A9V0H0_GLOAU</name>
<protein>
    <submittedName>
        <fullName evidence="2">Uncharacterized protein</fullName>
    </submittedName>
</protein>
<accession>A0A1A9V0H0</accession>
<dbReference type="VEuPathDB" id="VectorBase:GAUT021729"/>
<evidence type="ECO:0000313" key="3">
    <source>
        <dbReference type="Proteomes" id="UP000078200"/>
    </source>
</evidence>
<sequence length="103" mass="11642">MPTRQFSTASVNRCAVVMTLSPEDVELSGSSKNGPQIYYKPTLLHILSSLRIRKEESSYYRKGIIILNFIVIESKGMFALIAILAINLNLNLHSSKKEKEEKK</sequence>
<dbReference type="Proteomes" id="UP000078200">
    <property type="component" value="Unassembled WGS sequence"/>
</dbReference>
<keyword evidence="3" id="KW-1185">Reference proteome</keyword>
<dbReference type="AlphaFoldDB" id="A0A1A9V0H0"/>
<dbReference type="EnsemblMetazoa" id="GAUT021729-RA">
    <property type="protein sequence ID" value="GAUT021729-PA"/>
    <property type="gene ID" value="GAUT021729"/>
</dbReference>
<reference evidence="2" key="1">
    <citation type="submission" date="2020-05" db="UniProtKB">
        <authorList>
            <consortium name="EnsemblMetazoa"/>
        </authorList>
    </citation>
    <scope>IDENTIFICATION</scope>
    <source>
        <strain evidence="2">TTRI</strain>
    </source>
</reference>
<evidence type="ECO:0000313" key="2">
    <source>
        <dbReference type="EnsemblMetazoa" id="GAUT021729-PA"/>
    </source>
</evidence>
<keyword evidence="1" id="KW-1133">Transmembrane helix</keyword>
<keyword evidence="1" id="KW-0472">Membrane</keyword>
<feature type="transmembrane region" description="Helical" evidence="1">
    <location>
        <begin position="63"/>
        <end position="86"/>
    </location>
</feature>
<proteinExistence type="predicted"/>